<keyword evidence="5 6" id="KW-0472">Membrane</keyword>
<dbReference type="Pfam" id="PF13396">
    <property type="entry name" value="PLDc_N"/>
    <property type="match status" value="1"/>
</dbReference>
<comment type="subcellular location">
    <subcellularLocation>
        <location evidence="1">Cell membrane</location>
        <topology evidence="1">Multi-pass membrane protein</topology>
    </subcellularLocation>
</comment>
<keyword evidence="4 6" id="KW-1133">Transmembrane helix</keyword>
<keyword evidence="2" id="KW-1003">Cell membrane</keyword>
<dbReference type="InterPro" id="IPR027379">
    <property type="entry name" value="CLS_N"/>
</dbReference>
<feature type="transmembrane region" description="Helical" evidence="6">
    <location>
        <begin position="46"/>
        <end position="64"/>
    </location>
</feature>
<evidence type="ECO:0000313" key="9">
    <source>
        <dbReference type="Proteomes" id="UP001500866"/>
    </source>
</evidence>
<organism evidence="8 9">
    <name type="scientific">Virgibacillus siamensis</name>
    <dbReference type="NCBI Taxonomy" id="480071"/>
    <lineage>
        <taxon>Bacteria</taxon>
        <taxon>Bacillati</taxon>
        <taxon>Bacillota</taxon>
        <taxon>Bacilli</taxon>
        <taxon>Bacillales</taxon>
        <taxon>Bacillaceae</taxon>
        <taxon>Virgibacillus</taxon>
    </lineage>
</organism>
<sequence>MDKVALLSDINWAVIAPIIVIQLILFIVALIDLIRIDRTNGPKWMWILIILFINIIGPIVYFIFGRRQQ</sequence>
<feature type="transmembrane region" description="Helical" evidence="6">
    <location>
        <begin position="12"/>
        <end position="34"/>
    </location>
</feature>
<comment type="caution">
    <text evidence="8">The sequence shown here is derived from an EMBL/GenBank/DDBJ whole genome shotgun (WGS) entry which is preliminary data.</text>
</comment>
<proteinExistence type="predicted"/>
<evidence type="ECO:0000256" key="4">
    <source>
        <dbReference type="ARBA" id="ARBA00022989"/>
    </source>
</evidence>
<gene>
    <name evidence="8" type="ORF">GCM10009001_12520</name>
</gene>
<keyword evidence="3 6" id="KW-0812">Transmembrane</keyword>
<evidence type="ECO:0000256" key="6">
    <source>
        <dbReference type="SAM" id="Phobius"/>
    </source>
</evidence>
<reference evidence="8 9" key="1">
    <citation type="journal article" date="2019" name="Int. J. Syst. Evol. Microbiol.">
        <title>The Global Catalogue of Microorganisms (GCM) 10K type strain sequencing project: providing services to taxonomists for standard genome sequencing and annotation.</title>
        <authorList>
            <consortium name="The Broad Institute Genomics Platform"/>
            <consortium name="The Broad Institute Genome Sequencing Center for Infectious Disease"/>
            <person name="Wu L."/>
            <person name="Ma J."/>
        </authorList>
    </citation>
    <scope>NUCLEOTIDE SEQUENCE [LARGE SCALE GENOMIC DNA]</scope>
    <source>
        <strain evidence="8 9">JCM 15395</strain>
    </source>
</reference>
<protein>
    <submittedName>
        <fullName evidence="8">PLD nuclease N-terminal domain-containing protein</fullName>
    </submittedName>
</protein>
<feature type="domain" description="Cardiolipin synthase N-terminal" evidence="7">
    <location>
        <begin position="24"/>
        <end position="66"/>
    </location>
</feature>
<evidence type="ECO:0000256" key="3">
    <source>
        <dbReference type="ARBA" id="ARBA00022692"/>
    </source>
</evidence>
<accession>A0ABN1FU78</accession>
<keyword evidence="9" id="KW-1185">Reference proteome</keyword>
<evidence type="ECO:0000259" key="7">
    <source>
        <dbReference type="Pfam" id="PF13396"/>
    </source>
</evidence>
<dbReference type="Proteomes" id="UP001500866">
    <property type="component" value="Unassembled WGS sequence"/>
</dbReference>
<evidence type="ECO:0000256" key="2">
    <source>
        <dbReference type="ARBA" id="ARBA00022475"/>
    </source>
</evidence>
<evidence type="ECO:0000256" key="1">
    <source>
        <dbReference type="ARBA" id="ARBA00004651"/>
    </source>
</evidence>
<evidence type="ECO:0000256" key="5">
    <source>
        <dbReference type="ARBA" id="ARBA00023136"/>
    </source>
</evidence>
<dbReference type="RefSeq" id="WP_343811320.1">
    <property type="nucleotide sequence ID" value="NZ_BAAADS010000009.1"/>
</dbReference>
<evidence type="ECO:0000313" key="8">
    <source>
        <dbReference type="EMBL" id="GAA0597894.1"/>
    </source>
</evidence>
<dbReference type="EMBL" id="BAAADS010000009">
    <property type="protein sequence ID" value="GAA0597894.1"/>
    <property type="molecule type" value="Genomic_DNA"/>
</dbReference>
<name>A0ABN1FU78_9BACI</name>